<evidence type="ECO:0000256" key="4">
    <source>
        <dbReference type="ARBA" id="ARBA00022475"/>
    </source>
</evidence>
<evidence type="ECO:0000256" key="8">
    <source>
        <dbReference type="ARBA" id="ARBA00023053"/>
    </source>
</evidence>
<feature type="transmembrane region" description="Helical" evidence="14">
    <location>
        <begin position="148"/>
        <end position="171"/>
    </location>
</feature>
<comment type="catalytic activity">
    <reaction evidence="12">
        <text>L-proline(in) + Na(+)(in) = L-proline(out) + Na(+)(out)</text>
        <dbReference type="Rhea" id="RHEA:28967"/>
        <dbReference type="ChEBI" id="CHEBI:29101"/>
        <dbReference type="ChEBI" id="CHEBI:60039"/>
    </reaction>
</comment>
<name>A0A415DZ20_9FIRM</name>
<keyword evidence="5 14" id="KW-0812">Transmembrane</keyword>
<evidence type="ECO:0000313" key="15">
    <source>
        <dbReference type="EMBL" id="RHJ86071.1"/>
    </source>
</evidence>
<evidence type="ECO:0000256" key="5">
    <source>
        <dbReference type="ARBA" id="ARBA00022692"/>
    </source>
</evidence>
<dbReference type="InterPro" id="IPR050277">
    <property type="entry name" value="Sodium:Solute_Symporter"/>
</dbReference>
<dbReference type="STRING" id="1776384.GCA_900086585_01676"/>
<sequence length="464" mass="49385">MLTLVDNIIVVAAVIGILFVAAYFSKTVQDMESYFVCNKSLPWSLTVGTLVSTWYGGVGTLGSVEWFAIYGLSMFLMWCFTAHAARIPLALWIGPKMQIRTDMTVPDVLKRSYGKSVAIIGAVLMLIYTCQFGNVTSSGFVGKVAWDAPFLVTGGIVMILVVLIAVAAGLMGVAVTDMIMFFFLGVAVAITVPIQWGAMGGWDAVTAAMADKPGILDPVGGLTVTKALFFMIIALTVYADPAFYQRFSASDSPKAGRRAMLTCLLIWVVMDAVLCATGMMVNVVHPEMDPGQGYVALVLETLPVGLRALFVVALIGSAISALDSYLLCGGTLFAYDIYGKLRKNPSQKELLLLTRASIVVLGIIGLVVASKFTVAMDLFGYVSAIWAAGGVIPVAGALIYKGQKTPAGGLLSMLGGSLAYIYTLIWPLTFVDDPLPLCFLVSLILYIVGNRIGKPVEAAEIQAA</sequence>
<comment type="subcellular location">
    <subcellularLocation>
        <location evidence="1">Cell membrane</location>
        <topology evidence="1">Multi-pass membrane protein</topology>
    </subcellularLocation>
</comment>
<comment type="similarity">
    <text evidence="2 13">Belongs to the sodium:solute symporter (SSF) (TC 2.A.21) family.</text>
</comment>
<evidence type="ECO:0000256" key="11">
    <source>
        <dbReference type="ARBA" id="ARBA00023201"/>
    </source>
</evidence>
<evidence type="ECO:0000256" key="14">
    <source>
        <dbReference type="SAM" id="Phobius"/>
    </source>
</evidence>
<dbReference type="EMBL" id="QRMS01000004">
    <property type="protein sequence ID" value="RHJ86071.1"/>
    <property type="molecule type" value="Genomic_DNA"/>
</dbReference>
<dbReference type="PANTHER" id="PTHR48086:SF3">
    <property type="entry name" value="SODIUM_PROLINE SYMPORTER"/>
    <property type="match status" value="1"/>
</dbReference>
<keyword evidence="8" id="KW-0915">Sodium</keyword>
<evidence type="ECO:0000313" key="16">
    <source>
        <dbReference type="Proteomes" id="UP000284841"/>
    </source>
</evidence>
<feature type="transmembrane region" description="Helical" evidence="14">
    <location>
        <begin position="305"/>
        <end position="338"/>
    </location>
</feature>
<dbReference type="Proteomes" id="UP000284841">
    <property type="component" value="Unassembled WGS sequence"/>
</dbReference>
<feature type="transmembrane region" description="Helical" evidence="14">
    <location>
        <begin position="407"/>
        <end position="428"/>
    </location>
</feature>
<dbReference type="PANTHER" id="PTHR48086">
    <property type="entry name" value="SODIUM/PROLINE SYMPORTER-RELATED"/>
    <property type="match status" value="1"/>
</dbReference>
<keyword evidence="6" id="KW-0769">Symport</keyword>
<dbReference type="Gene3D" id="1.20.1730.10">
    <property type="entry name" value="Sodium/glucose cotransporter"/>
    <property type="match status" value="1"/>
</dbReference>
<keyword evidence="9" id="KW-0406">Ion transport</keyword>
<dbReference type="GO" id="GO:0015293">
    <property type="term" value="F:symporter activity"/>
    <property type="evidence" value="ECO:0007669"/>
    <property type="project" value="UniProtKB-KW"/>
</dbReference>
<dbReference type="AlphaFoldDB" id="A0A415DZ20"/>
<reference evidence="15 16" key="1">
    <citation type="submission" date="2018-08" db="EMBL/GenBank/DDBJ databases">
        <title>A genome reference for cultivated species of the human gut microbiota.</title>
        <authorList>
            <person name="Zou Y."/>
            <person name="Xue W."/>
            <person name="Luo G."/>
        </authorList>
    </citation>
    <scope>NUCLEOTIDE SEQUENCE [LARGE SCALE GENOMIC DNA]</scope>
    <source>
        <strain evidence="15 16">AM07-24</strain>
    </source>
</reference>
<keyword evidence="10 14" id="KW-0472">Membrane</keyword>
<proteinExistence type="inferred from homology"/>
<feature type="transmembrane region" description="Helical" evidence="14">
    <location>
        <begin position="259"/>
        <end position="285"/>
    </location>
</feature>
<evidence type="ECO:0000256" key="6">
    <source>
        <dbReference type="ARBA" id="ARBA00022847"/>
    </source>
</evidence>
<evidence type="ECO:0000256" key="10">
    <source>
        <dbReference type="ARBA" id="ARBA00023136"/>
    </source>
</evidence>
<dbReference type="Pfam" id="PF00474">
    <property type="entry name" value="SSF"/>
    <property type="match status" value="1"/>
</dbReference>
<dbReference type="OrthoDB" id="773at2"/>
<keyword evidence="16" id="KW-1185">Reference proteome</keyword>
<evidence type="ECO:0000256" key="9">
    <source>
        <dbReference type="ARBA" id="ARBA00023065"/>
    </source>
</evidence>
<evidence type="ECO:0000256" key="2">
    <source>
        <dbReference type="ARBA" id="ARBA00006434"/>
    </source>
</evidence>
<dbReference type="PROSITE" id="PS50283">
    <property type="entry name" value="NA_SOLUT_SYMP_3"/>
    <property type="match status" value="1"/>
</dbReference>
<feature type="transmembrane region" description="Helical" evidence="14">
    <location>
        <begin position="378"/>
        <end position="400"/>
    </location>
</feature>
<protein>
    <submittedName>
        <fullName evidence="15">Sodium:solute symporter family protein</fullName>
    </submittedName>
</protein>
<dbReference type="CDD" id="cd10322">
    <property type="entry name" value="SLC5sbd"/>
    <property type="match status" value="1"/>
</dbReference>
<keyword evidence="11" id="KW-0739">Sodium transport</keyword>
<evidence type="ECO:0000256" key="7">
    <source>
        <dbReference type="ARBA" id="ARBA00022989"/>
    </source>
</evidence>
<evidence type="ECO:0000256" key="13">
    <source>
        <dbReference type="RuleBase" id="RU362091"/>
    </source>
</evidence>
<dbReference type="RefSeq" id="WP_118336186.1">
    <property type="nucleotide sequence ID" value="NZ_AP025567.1"/>
</dbReference>
<feature type="transmembrane region" description="Helical" evidence="14">
    <location>
        <begin position="67"/>
        <end position="92"/>
    </location>
</feature>
<keyword evidence="3" id="KW-0813">Transport</keyword>
<dbReference type="InterPro" id="IPR038377">
    <property type="entry name" value="Na/Glc_symporter_sf"/>
</dbReference>
<gene>
    <name evidence="15" type="ORF">DW099_14630</name>
</gene>
<organism evidence="15 16">
    <name type="scientific">Emergencia timonensis</name>
    <dbReference type="NCBI Taxonomy" id="1776384"/>
    <lineage>
        <taxon>Bacteria</taxon>
        <taxon>Bacillati</taxon>
        <taxon>Bacillota</taxon>
        <taxon>Clostridia</taxon>
        <taxon>Peptostreptococcales</taxon>
        <taxon>Anaerovoracaceae</taxon>
        <taxon>Emergencia</taxon>
    </lineage>
</organism>
<dbReference type="InterPro" id="IPR001734">
    <property type="entry name" value="Na/solute_symporter"/>
</dbReference>
<feature type="transmembrane region" description="Helical" evidence="14">
    <location>
        <begin position="178"/>
        <end position="199"/>
    </location>
</feature>
<evidence type="ECO:0000256" key="12">
    <source>
        <dbReference type="ARBA" id="ARBA00033708"/>
    </source>
</evidence>
<dbReference type="GO" id="GO:0006814">
    <property type="term" value="P:sodium ion transport"/>
    <property type="evidence" value="ECO:0007669"/>
    <property type="project" value="UniProtKB-KW"/>
</dbReference>
<feature type="transmembrane region" description="Helical" evidence="14">
    <location>
        <begin position="219"/>
        <end position="238"/>
    </location>
</feature>
<feature type="transmembrane region" description="Helical" evidence="14">
    <location>
        <begin position="113"/>
        <end position="136"/>
    </location>
</feature>
<dbReference type="GO" id="GO:0005886">
    <property type="term" value="C:plasma membrane"/>
    <property type="evidence" value="ECO:0007669"/>
    <property type="project" value="UniProtKB-SubCell"/>
</dbReference>
<evidence type="ECO:0000256" key="3">
    <source>
        <dbReference type="ARBA" id="ARBA00022448"/>
    </source>
</evidence>
<feature type="transmembrane region" description="Helical" evidence="14">
    <location>
        <begin position="6"/>
        <end position="24"/>
    </location>
</feature>
<accession>A0A415DZ20</accession>
<keyword evidence="4" id="KW-1003">Cell membrane</keyword>
<feature type="transmembrane region" description="Helical" evidence="14">
    <location>
        <begin position="350"/>
        <end position="372"/>
    </location>
</feature>
<evidence type="ECO:0000256" key="1">
    <source>
        <dbReference type="ARBA" id="ARBA00004651"/>
    </source>
</evidence>
<comment type="caution">
    <text evidence="15">The sequence shown here is derived from an EMBL/GenBank/DDBJ whole genome shotgun (WGS) entry which is preliminary data.</text>
</comment>
<keyword evidence="7 14" id="KW-1133">Transmembrane helix</keyword>